<dbReference type="GO" id="GO:0005247">
    <property type="term" value="F:voltage-gated chloride channel activity"/>
    <property type="evidence" value="ECO:0007669"/>
    <property type="project" value="TreeGrafter"/>
</dbReference>
<dbReference type="EMBL" id="BJXN01000017">
    <property type="protein sequence ID" value="GEM90635.1"/>
    <property type="molecule type" value="Genomic_DNA"/>
</dbReference>
<dbReference type="SUPFAM" id="SSF81340">
    <property type="entry name" value="Clc chloride channel"/>
    <property type="match status" value="1"/>
</dbReference>
<dbReference type="AlphaFoldDB" id="A0A511RLV7"/>
<dbReference type="GO" id="GO:0005886">
    <property type="term" value="C:plasma membrane"/>
    <property type="evidence" value="ECO:0007669"/>
    <property type="project" value="TreeGrafter"/>
</dbReference>
<sequence>MAGVIGGATGAAVTAIVIIFEMTLDYSAVLPMAITVADSYGLRKALLSESIYTMKLERRGHPMPDALQTNFAYMQPVAQIMEQRVARLQADTAVAAFLDAQREQLATHWFWPTQRGGRRAT</sequence>
<dbReference type="Proteomes" id="UP000321827">
    <property type="component" value="Unassembled WGS sequence"/>
</dbReference>
<dbReference type="PANTHER" id="PTHR45711">
    <property type="entry name" value="CHLORIDE CHANNEL PROTEIN"/>
    <property type="match status" value="1"/>
</dbReference>
<protein>
    <submittedName>
        <fullName evidence="8">Uncharacterized protein</fullName>
    </submittedName>
</protein>
<keyword evidence="3" id="KW-0812">Transmembrane</keyword>
<accession>A0A511RLV7</accession>
<proteinExistence type="predicted"/>
<evidence type="ECO:0000256" key="3">
    <source>
        <dbReference type="ARBA" id="ARBA00022692"/>
    </source>
</evidence>
<name>A0A511RLV7_9DEIN</name>
<evidence type="ECO:0000256" key="2">
    <source>
        <dbReference type="ARBA" id="ARBA00022448"/>
    </source>
</evidence>
<dbReference type="Gene3D" id="1.10.3080.10">
    <property type="entry name" value="Clc chloride channel"/>
    <property type="match status" value="1"/>
</dbReference>
<comment type="subcellular location">
    <subcellularLocation>
        <location evidence="1">Membrane</location>
        <topology evidence="1">Multi-pass membrane protein</topology>
    </subcellularLocation>
</comment>
<evidence type="ECO:0000256" key="7">
    <source>
        <dbReference type="ARBA" id="ARBA00023214"/>
    </source>
</evidence>
<dbReference type="InterPro" id="IPR014743">
    <property type="entry name" value="Cl-channel_core"/>
</dbReference>
<evidence type="ECO:0000256" key="5">
    <source>
        <dbReference type="ARBA" id="ARBA00023065"/>
    </source>
</evidence>
<keyword evidence="6" id="KW-0472">Membrane</keyword>
<gene>
    <name evidence="8" type="ORF">ODE01S_20690</name>
</gene>
<keyword evidence="2" id="KW-0813">Transport</keyword>
<evidence type="ECO:0000313" key="9">
    <source>
        <dbReference type="Proteomes" id="UP000321827"/>
    </source>
</evidence>
<dbReference type="PANTHER" id="PTHR45711:SF6">
    <property type="entry name" value="CHLORIDE CHANNEL PROTEIN"/>
    <property type="match status" value="1"/>
</dbReference>
<evidence type="ECO:0000256" key="1">
    <source>
        <dbReference type="ARBA" id="ARBA00004141"/>
    </source>
</evidence>
<dbReference type="InterPro" id="IPR001807">
    <property type="entry name" value="ClC"/>
</dbReference>
<evidence type="ECO:0000313" key="8">
    <source>
        <dbReference type="EMBL" id="GEM90635.1"/>
    </source>
</evidence>
<keyword evidence="7" id="KW-0868">Chloride</keyword>
<keyword evidence="4" id="KW-1133">Transmembrane helix</keyword>
<reference evidence="8 9" key="1">
    <citation type="submission" date="2019-07" db="EMBL/GenBank/DDBJ databases">
        <title>Whole genome shotgun sequence of Oceanithermus desulfurans NBRC 100063.</title>
        <authorList>
            <person name="Hosoyama A."/>
            <person name="Uohara A."/>
            <person name="Ohji S."/>
            <person name="Ichikawa N."/>
        </authorList>
    </citation>
    <scope>NUCLEOTIDE SEQUENCE [LARGE SCALE GENOMIC DNA]</scope>
    <source>
        <strain evidence="8 9">NBRC 100063</strain>
    </source>
</reference>
<evidence type="ECO:0000256" key="4">
    <source>
        <dbReference type="ARBA" id="ARBA00022989"/>
    </source>
</evidence>
<organism evidence="8 9">
    <name type="scientific">Oceanithermus desulfurans NBRC 100063</name>
    <dbReference type="NCBI Taxonomy" id="1227550"/>
    <lineage>
        <taxon>Bacteria</taxon>
        <taxon>Thermotogati</taxon>
        <taxon>Deinococcota</taxon>
        <taxon>Deinococci</taxon>
        <taxon>Thermales</taxon>
        <taxon>Thermaceae</taxon>
        <taxon>Oceanithermus</taxon>
    </lineage>
</organism>
<keyword evidence="5" id="KW-0406">Ion transport</keyword>
<dbReference type="Pfam" id="PF00654">
    <property type="entry name" value="Voltage_CLC"/>
    <property type="match status" value="1"/>
</dbReference>
<comment type="caution">
    <text evidence="8">The sequence shown here is derived from an EMBL/GenBank/DDBJ whole genome shotgun (WGS) entry which is preliminary data.</text>
</comment>
<evidence type="ECO:0000256" key="6">
    <source>
        <dbReference type="ARBA" id="ARBA00023136"/>
    </source>
</evidence>